<dbReference type="InterPro" id="IPR011990">
    <property type="entry name" value="TPR-like_helical_dom_sf"/>
</dbReference>
<name>A0A6I4VRI0_9BACL</name>
<dbReference type="Pfam" id="PF13181">
    <property type="entry name" value="TPR_8"/>
    <property type="match status" value="2"/>
</dbReference>
<dbReference type="Pfam" id="PF07719">
    <property type="entry name" value="TPR_2"/>
    <property type="match status" value="1"/>
</dbReference>
<sequence length="415" mass="48038">MKFFEDKEISQGTISKIERGDPTVSTHKRFYYLEKLGYSTDKLPRLLEQENNSSQLEHLQLKSLETIIDLVGAKAGLKQLRESGLQEKLHVKPMVNFLKGKIYYQKKSYDKAKTVLLEAVKLIDRNLGVWESTNLKSSCFGELARIFFQEKKYDETIAYNQKGIDSFVEQGSRKYTKAILLSNHSLYLLKLDLLEESLEMVKSCKHNLGSQETGLSFIYPYNVEVNALIENKCYTQAIQSAELGIEIARISQSYDRSFQLWSSLGDIYFEQEEFSVALICYQTALRLKPRVSYENWFTYIRLQLGLIYIQKRDFPQAEAQLLDAVKTSDGSRMDHIYEVYNALGDLYLQLENTEKAVSSLQKALHIAQDHKLYKQEREALTKLCQCQNYLDIDQYQNYVNNLVSVSIQLQRGGDE</sequence>
<reference evidence="4 5" key="1">
    <citation type="submission" date="2019-12" db="EMBL/GenBank/DDBJ databases">
        <title>Whole-genome analyses of novel actinobacteria.</title>
        <authorList>
            <person name="Sahin N."/>
            <person name="Saygin H."/>
        </authorList>
    </citation>
    <scope>NUCLEOTIDE SEQUENCE [LARGE SCALE GENOMIC DNA]</scope>
    <source>
        <strain evidence="4 5">KC615</strain>
    </source>
</reference>
<evidence type="ECO:0000313" key="5">
    <source>
        <dbReference type="Proteomes" id="UP000430692"/>
    </source>
</evidence>
<dbReference type="InterPro" id="IPR013105">
    <property type="entry name" value="TPR_2"/>
</dbReference>
<dbReference type="PANTHER" id="PTHR12558">
    <property type="entry name" value="CELL DIVISION CYCLE 16,23,27"/>
    <property type="match status" value="1"/>
</dbReference>
<accession>A0A6I4VRI0</accession>
<gene>
    <name evidence="4" type="ORF">GSM42_07955</name>
</gene>
<dbReference type="SUPFAM" id="SSF48452">
    <property type="entry name" value="TPR-like"/>
    <property type="match status" value="2"/>
</dbReference>
<dbReference type="InterPro" id="IPR019734">
    <property type="entry name" value="TPR_rpt"/>
</dbReference>
<proteinExistence type="predicted"/>
<evidence type="ECO:0000313" key="4">
    <source>
        <dbReference type="EMBL" id="MXQ53663.1"/>
    </source>
</evidence>
<evidence type="ECO:0000256" key="2">
    <source>
        <dbReference type="ARBA" id="ARBA00022803"/>
    </source>
</evidence>
<dbReference type="PANTHER" id="PTHR12558:SF13">
    <property type="entry name" value="CELL DIVISION CYCLE PROTEIN 27 HOMOLOG"/>
    <property type="match status" value="1"/>
</dbReference>
<dbReference type="SMART" id="SM00028">
    <property type="entry name" value="TPR"/>
    <property type="match status" value="5"/>
</dbReference>
<dbReference type="AlphaFoldDB" id="A0A6I4VRI0"/>
<dbReference type="PROSITE" id="PS50005">
    <property type="entry name" value="TPR"/>
    <property type="match status" value="2"/>
</dbReference>
<feature type="repeat" description="TPR" evidence="3">
    <location>
        <begin position="337"/>
        <end position="370"/>
    </location>
</feature>
<keyword evidence="1" id="KW-0677">Repeat</keyword>
<dbReference type="RefSeq" id="WP_160801018.1">
    <property type="nucleotide sequence ID" value="NZ_WUUL01000004.1"/>
</dbReference>
<keyword evidence="5" id="KW-1185">Reference proteome</keyword>
<evidence type="ECO:0000256" key="1">
    <source>
        <dbReference type="ARBA" id="ARBA00022737"/>
    </source>
</evidence>
<evidence type="ECO:0000256" key="3">
    <source>
        <dbReference type="PROSITE-ProRule" id="PRU00339"/>
    </source>
</evidence>
<feature type="repeat" description="TPR" evidence="3">
    <location>
        <begin position="258"/>
        <end position="291"/>
    </location>
</feature>
<comment type="caution">
    <text evidence="4">The sequence shown here is derived from an EMBL/GenBank/DDBJ whole genome shotgun (WGS) entry which is preliminary data.</text>
</comment>
<protein>
    <submittedName>
        <fullName evidence="4">Tetratricopeptide repeat protein</fullName>
    </submittedName>
</protein>
<keyword evidence="2 3" id="KW-0802">TPR repeat</keyword>
<dbReference type="Gene3D" id="1.25.40.10">
    <property type="entry name" value="Tetratricopeptide repeat domain"/>
    <property type="match status" value="2"/>
</dbReference>
<dbReference type="Proteomes" id="UP000430692">
    <property type="component" value="Unassembled WGS sequence"/>
</dbReference>
<organism evidence="4 5">
    <name type="scientific">Shimazuella alba</name>
    <dbReference type="NCBI Taxonomy" id="2690964"/>
    <lineage>
        <taxon>Bacteria</taxon>
        <taxon>Bacillati</taxon>
        <taxon>Bacillota</taxon>
        <taxon>Bacilli</taxon>
        <taxon>Bacillales</taxon>
        <taxon>Thermoactinomycetaceae</taxon>
        <taxon>Shimazuella</taxon>
    </lineage>
</organism>
<dbReference type="GO" id="GO:0051301">
    <property type="term" value="P:cell division"/>
    <property type="evidence" value="ECO:0007669"/>
    <property type="project" value="TreeGrafter"/>
</dbReference>
<dbReference type="EMBL" id="WUUL01000004">
    <property type="protein sequence ID" value="MXQ53663.1"/>
    <property type="molecule type" value="Genomic_DNA"/>
</dbReference>